<comment type="caution">
    <text evidence="2">The sequence shown here is derived from an EMBL/GenBank/DDBJ whole genome shotgun (WGS) entry which is preliminary data.</text>
</comment>
<evidence type="ECO:0008006" key="4">
    <source>
        <dbReference type="Google" id="ProtNLM"/>
    </source>
</evidence>
<evidence type="ECO:0000313" key="3">
    <source>
        <dbReference type="Proteomes" id="UP000198287"/>
    </source>
</evidence>
<name>A0A226DRZ3_FOLCA</name>
<dbReference type="Proteomes" id="UP000198287">
    <property type="component" value="Unassembled WGS sequence"/>
</dbReference>
<dbReference type="AlphaFoldDB" id="A0A226DRZ3"/>
<reference evidence="2 3" key="1">
    <citation type="submission" date="2015-12" db="EMBL/GenBank/DDBJ databases">
        <title>The genome of Folsomia candida.</title>
        <authorList>
            <person name="Faddeeva A."/>
            <person name="Derks M.F."/>
            <person name="Anvar Y."/>
            <person name="Smit S."/>
            <person name="Van Straalen N."/>
            <person name="Roelofs D."/>
        </authorList>
    </citation>
    <scope>NUCLEOTIDE SEQUENCE [LARGE SCALE GENOMIC DNA]</scope>
    <source>
        <strain evidence="2 3">VU population</strain>
        <tissue evidence="2">Whole body</tissue>
    </source>
</reference>
<dbReference type="SUPFAM" id="SSF52047">
    <property type="entry name" value="RNI-like"/>
    <property type="match status" value="1"/>
</dbReference>
<dbReference type="InterPro" id="IPR032675">
    <property type="entry name" value="LRR_dom_sf"/>
</dbReference>
<sequence length="685" mass="77677">MPSEIDEVVRKLTTLNLPDVEHTQVAMRALMNPLILAKVFCSLDVKTLKSARLVCTVWGDVGTTFLGRQGRLTFFSSPKYFLNYRSYTNLNELTSFNHNLAKNVTMIMKCDCPVICQCPLNQVELCCHLPPKFVILLPQIFDKLETLTLYVDRTYQPGWHELWRTHQFPNLTQISIMVPNIDPYHTLEDVAQLDVPQFLSLPSLKVLSVRISAGYKNYFTHAFLSPISQGLLNCAPNLEKLELKANFFPDLTPCRKLGELKFDYQQCEVSRPFDISGITKMLESCRDSLKKLCLDFHGAHYDEEIMFPNFDLPNLTYLKVHPQSYEIEESLNITNLPKLTHFSLFSGANISVMIRKYHFCHAGITSLNLQCSYYPEVDNHYEQDEAKLINLFPAVEELKLNLAIVVDKDYFYYDSGFVAHDADFLLLTETLRSLGGWGLACRADVEIELKWLRERYSYKELDSVGAAILEGLRTWKVLWGEFDVWLTKIGQQMPKKSTSEVDHLLPHFSEGKLSHGKIVEKGTGIPNKDAAPKKVFAYGFSKNRRPDKIPVTSPDATPLGLSNTTFKFVYNGVRGSFKLLDGIRAGLLACRSISSVTLVGFQMSEQDSIEFGEFIEEYNLPVRIPQPDFEFSDGILPDSGSNSVSSSRKLSDSDTVASSLMQSESDHIFPTRMLWGSDSDDSNPD</sequence>
<accession>A0A226DRZ3</accession>
<feature type="region of interest" description="Disordered" evidence="1">
    <location>
        <begin position="634"/>
        <end position="664"/>
    </location>
</feature>
<evidence type="ECO:0000313" key="2">
    <source>
        <dbReference type="EMBL" id="OXA47983.1"/>
    </source>
</evidence>
<proteinExistence type="predicted"/>
<organism evidence="2 3">
    <name type="scientific">Folsomia candida</name>
    <name type="common">Springtail</name>
    <dbReference type="NCBI Taxonomy" id="158441"/>
    <lineage>
        <taxon>Eukaryota</taxon>
        <taxon>Metazoa</taxon>
        <taxon>Ecdysozoa</taxon>
        <taxon>Arthropoda</taxon>
        <taxon>Hexapoda</taxon>
        <taxon>Collembola</taxon>
        <taxon>Entomobryomorpha</taxon>
        <taxon>Isotomoidea</taxon>
        <taxon>Isotomidae</taxon>
        <taxon>Proisotominae</taxon>
        <taxon>Folsomia</taxon>
    </lineage>
</organism>
<dbReference type="EMBL" id="LNIX01000012">
    <property type="protein sequence ID" value="OXA47983.1"/>
    <property type="molecule type" value="Genomic_DNA"/>
</dbReference>
<keyword evidence="3" id="KW-1185">Reference proteome</keyword>
<evidence type="ECO:0000256" key="1">
    <source>
        <dbReference type="SAM" id="MobiDB-lite"/>
    </source>
</evidence>
<dbReference type="Gene3D" id="3.80.10.10">
    <property type="entry name" value="Ribonuclease Inhibitor"/>
    <property type="match status" value="1"/>
</dbReference>
<gene>
    <name evidence="2" type="ORF">Fcan01_17317</name>
</gene>
<feature type="compositionally biased region" description="Low complexity" evidence="1">
    <location>
        <begin position="638"/>
        <end position="648"/>
    </location>
</feature>
<protein>
    <recommendedName>
        <fullName evidence="4">F-box domain-containing protein</fullName>
    </recommendedName>
</protein>